<accession>D7FN98</accession>
<sequence length="224" mass="24099">MRSFGVVLASSVMIIASASSKLDVIDLPRGFFPEGITNGEGWTAFVGSLKRTARVYDEDFTMVADLALADGGNSSFVNDVIITKTAAFFTDSFQPKIYKVDLDEETGELVDRSAVETLVLSDNVPVVEGAFNVNGIEVLRKNTLWVVHPSGGEILEVSLSADLSCGSVARRALSHPMFDTQTTAMRKGNSLYAVNAKFGVAEEDVDTAAYEIVRVDRDSGELAC</sequence>
<dbReference type="SUPFAM" id="SSF63829">
    <property type="entry name" value="Calcium-dependent phosphotriesterase"/>
    <property type="match status" value="1"/>
</dbReference>
<proteinExistence type="predicted"/>
<keyword evidence="3" id="KW-1185">Reference proteome</keyword>
<evidence type="ECO:0000313" key="3">
    <source>
        <dbReference type="Proteomes" id="UP000002630"/>
    </source>
</evidence>
<evidence type="ECO:0000256" key="1">
    <source>
        <dbReference type="SAM" id="SignalP"/>
    </source>
</evidence>
<gene>
    <name evidence="2" type="ORF">Esi_0177_0048</name>
</gene>
<organism evidence="2 3">
    <name type="scientific">Ectocarpus siliculosus</name>
    <name type="common">Brown alga</name>
    <name type="synonym">Conferva siliculosa</name>
    <dbReference type="NCBI Taxonomy" id="2880"/>
    <lineage>
        <taxon>Eukaryota</taxon>
        <taxon>Sar</taxon>
        <taxon>Stramenopiles</taxon>
        <taxon>Ochrophyta</taxon>
        <taxon>PX clade</taxon>
        <taxon>Phaeophyceae</taxon>
        <taxon>Ectocarpales</taxon>
        <taxon>Ectocarpaceae</taxon>
        <taxon>Ectocarpus</taxon>
    </lineage>
</organism>
<feature type="signal peptide" evidence="1">
    <location>
        <begin position="1"/>
        <end position="20"/>
    </location>
</feature>
<dbReference type="EMBL" id="FN648270">
    <property type="protein sequence ID" value="CBJ30155.1"/>
    <property type="molecule type" value="Genomic_DNA"/>
</dbReference>
<name>D7FN98_ECTSI</name>
<evidence type="ECO:0008006" key="4">
    <source>
        <dbReference type="Google" id="ProtNLM"/>
    </source>
</evidence>
<reference evidence="2 3" key="1">
    <citation type="journal article" date="2010" name="Nature">
        <title>The Ectocarpus genome and the independent evolution of multicellularity in brown algae.</title>
        <authorList>
            <person name="Cock J.M."/>
            <person name="Sterck L."/>
            <person name="Rouze P."/>
            <person name="Scornet D."/>
            <person name="Allen A.E."/>
            <person name="Amoutzias G."/>
            <person name="Anthouard V."/>
            <person name="Artiguenave F."/>
            <person name="Aury J.M."/>
            <person name="Badger J.H."/>
            <person name="Beszteri B."/>
            <person name="Billiau K."/>
            <person name="Bonnet E."/>
            <person name="Bothwell J.H."/>
            <person name="Bowler C."/>
            <person name="Boyen C."/>
            <person name="Brownlee C."/>
            <person name="Carrano C.J."/>
            <person name="Charrier B."/>
            <person name="Cho G.Y."/>
            <person name="Coelho S.M."/>
            <person name="Collen J."/>
            <person name="Corre E."/>
            <person name="Da Silva C."/>
            <person name="Delage L."/>
            <person name="Delaroque N."/>
            <person name="Dittami S.M."/>
            <person name="Doulbeau S."/>
            <person name="Elias M."/>
            <person name="Farnham G."/>
            <person name="Gachon C.M."/>
            <person name="Gschloessl B."/>
            <person name="Heesch S."/>
            <person name="Jabbari K."/>
            <person name="Jubin C."/>
            <person name="Kawai H."/>
            <person name="Kimura K."/>
            <person name="Kloareg B."/>
            <person name="Kupper F.C."/>
            <person name="Lang D."/>
            <person name="Le Bail A."/>
            <person name="Leblanc C."/>
            <person name="Lerouge P."/>
            <person name="Lohr M."/>
            <person name="Lopez P.J."/>
            <person name="Martens C."/>
            <person name="Maumus F."/>
            <person name="Michel G."/>
            <person name="Miranda-Saavedra D."/>
            <person name="Morales J."/>
            <person name="Moreau H."/>
            <person name="Motomura T."/>
            <person name="Nagasato C."/>
            <person name="Napoli C.A."/>
            <person name="Nelson D.R."/>
            <person name="Nyvall-Collen P."/>
            <person name="Peters A.F."/>
            <person name="Pommier C."/>
            <person name="Potin P."/>
            <person name="Poulain J."/>
            <person name="Quesneville H."/>
            <person name="Read B."/>
            <person name="Rensing S.A."/>
            <person name="Ritter A."/>
            <person name="Rousvoal S."/>
            <person name="Samanta M."/>
            <person name="Samson G."/>
            <person name="Schroeder D.C."/>
            <person name="Segurens B."/>
            <person name="Strittmatter M."/>
            <person name="Tonon T."/>
            <person name="Tregear J.W."/>
            <person name="Valentin K."/>
            <person name="von Dassow P."/>
            <person name="Yamagishi T."/>
            <person name="Van de Peer Y."/>
            <person name="Wincker P."/>
        </authorList>
    </citation>
    <scope>NUCLEOTIDE SEQUENCE [LARGE SCALE GENOMIC DNA]</scope>
    <source>
        <strain evidence="3">Ec32 / CCAP1310/4</strain>
    </source>
</reference>
<protein>
    <recommendedName>
        <fullName evidence="4">Phytase-like domain-containing protein</fullName>
    </recommendedName>
</protein>
<dbReference type="InParanoid" id="D7FN98"/>
<dbReference type="Proteomes" id="UP000002630">
    <property type="component" value="Linkage Group LG10"/>
</dbReference>
<dbReference type="AlphaFoldDB" id="D7FN98"/>
<keyword evidence="1" id="KW-0732">Signal</keyword>
<feature type="chain" id="PRO_5003095704" description="Phytase-like domain-containing protein" evidence="1">
    <location>
        <begin position="21"/>
        <end position="224"/>
    </location>
</feature>
<dbReference type="EMBL" id="FN649735">
    <property type="protein sequence ID" value="CBJ30155.1"/>
    <property type="molecule type" value="Genomic_DNA"/>
</dbReference>
<evidence type="ECO:0000313" key="2">
    <source>
        <dbReference type="EMBL" id="CBJ30155.1"/>
    </source>
</evidence>